<dbReference type="AlphaFoldDB" id="A0A8H7SFG4"/>
<comment type="caution">
    <text evidence="1">The sequence shown here is derived from an EMBL/GenBank/DDBJ whole genome shotgun (WGS) entry which is preliminary data.</text>
</comment>
<gene>
    <name evidence="1" type="ORF">INT45_003902</name>
</gene>
<accession>A0A8H7SFG4</accession>
<keyword evidence="2" id="KW-1185">Reference proteome</keyword>
<dbReference type="EMBL" id="JAEPRB010000010">
    <property type="protein sequence ID" value="KAG2227172.1"/>
    <property type="molecule type" value="Genomic_DNA"/>
</dbReference>
<organism evidence="1 2">
    <name type="scientific">Circinella minor</name>
    <dbReference type="NCBI Taxonomy" id="1195481"/>
    <lineage>
        <taxon>Eukaryota</taxon>
        <taxon>Fungi</taxon>
        <taxon>Fungi incertae sedis</taxon>
        <taxon>Mucoromycota</taxon>
        <taxon>Mucoromycotina</taxon>
        <taxon>Mucoromycetes</taxon>
        <taxon>Mucorales</taxon>
        <taxon>Lichtheimiaceae</taxon>
        <taxon>Circinella</taxon>
    </lineage>
</organism>
<name>A0A8H7SFG4_9FUNG</name>
<sequence>MTGSCIPSRAIMTNCAPGWHQWNCTVPMAWEAKLRWDQSHKSSGVHSFILNVADPCWEKIFTESQLKKIKTHNLKPLPPLQQELKDFFKNFKNLTNVDQIWEVPEKAHFHPVKQFDLDFSKRMILDIASSYKWGHVYRIAVSGGERDLIMLIWRAIDMCFQNLQVDALSTNIFLKNYLEAINKPSLAPPDATKIEEQLEYGASENGGADEAGIGSKELIEKYIKLPKTLKDMALRLAADLDNEEKKSSIVKDSIDVVTGANDDDDDDSDTEDLTGYLPLINSKNKIIIPSALNTDTTKKIKLDDFEDNNTRSSRRVVENIHNTEAHIKHMSVMASRTEATFSIEEEQATTTTTTTNGADEQLSLAEKFSTFCHLLQLKKQQKVVWMKLMQMMKII</sequence>
<dbReference type="OrthoDB" id="2287538at2759"/>
<evidence type="ECO:0000313" key="2">
    <source>
        <dbReference type="Proteomes" id="UP000646827"/>
    </source>
</evidence>
<proteinExistence type="predicted"/>
<evidence type="ECO:0000313" key="1">
    <source>
        <dbReference type="EMBL" id="KAG2227172.1"/>
    </source>
</evidence>
<protein>
    <submittedName>
        <fullName evidence="1">Uncharacterized protein</fullName>
    </submittedName>
</protein>
<dbReference type="Proteomes" id="UP000646827">
    <property type="component" value="Unassembled WGS sequence"/>
</dbReference>
<reference evidence="1 2" key="1">
    <citation type="submission" date="2020-12" db="EMBL/GenBank/DDBJ databases">
        <title>Metabolic potential, ecology and presence of endohyphal bacteria is reflected in genomic diversity of Mucoromycotina.</title>
        <authorList>
            <person name="Muszewska A."/>
            <person name="Okrasinska A."/>
            <person name="Steczkiewicz K."/>
            <person name="Drgas O."/>
            <person name="Orlowska M."/>
            <person name="Perlinska-Lenart U."/>
            <person name="Aleksandrzak-Piekarczyk T."/>
            <person name="Szatraj K."/>
            <person name="Zielenkiewicz U."/>
            <person name="Pilsyk S."/>
            <person name="Malc E."/>
            <person name="Mieczkowski P."/>
            <person name="Kruszewska J.S."/>
            <person name="Biernat P."/>
            <person name="Pawlowska J."/>
        </authorList>
    </citation>
    <scope>NUCLEOTIDE SEQUENCE [LARGE SCALE GENOMIC DNA]</scope>
    <source>
        <strain evidence="1 2">CBS 142.35</strain>
    </source>
</reference>